<name>A0A0A9AW90_ARUDO</name>
<dbReference type="AlphaFoldDB" id="A0A0A9AW90"/>
<protein>
    <submittedName>
        <fullName evidence="1">Uncharacterized protein</fullName>
    </submittedName>
</protein>
<organism evidence="1">
    <name type="scientific">Arundo donax</name>
    <name type="common">Giant reed</name>
    <name type="synonym">Donax arundinaceus</name>
    <dbReference type="NCBI Taxonomy" id="35708"/>
    <lineage>
        <taxon>Eukaryota</taxon>
        <taxon>Viridiplantae</taxon>
        <taxon>Streptophyta</taxon>
        <taxon>Embryophyta</taxon>
        <taxon>Tracheophyta</taxon>
        <taxon>Spermatophyta</taxon>
        <taxon>Magnoliopsida</taxon>
        <taxon>Liliopsida</taxon>
        <taxon>Poales</taxon>
        <taxon>Poaceae</taxon>
        <taxon>PACMAD clade</taxon>
        <taxon>Arundinoideae</taxon>
        <taxon>Arundineae</taxon>
        <taxon>Arundo</taxon>
    </lineage>
</organism>
<accession>A0A0A9AW90</accession>
<evidence type="ECO:0000313" key="1">
    <source>
        <dbReference type="EMBL" id="JAD54098.1"/>
    </source>
</evidence>
<sequence>MHALGCQGYLCMSIKITSFQRMHHGVSTTLIFHHLKEPFSVFSL</sequence>
<reference evidence="1" key="2">
    <citation type="journal article" date="2015" name="Data Brief">
        <title>Shoot transcriptome of the giant reed, Arundo donax.</title>
        <authorList>
            <person name="Barrero R.A."/>
            <person name="Guerrero F.D."/>
            <person name="Moolhuijzen P."/>
            <person name="Goolsby J.A."/>
            <person name="Tidwell J."/>
            <person name="Bellgard S.E."/>
            <person name="Bellgard M.I."/>
        </authorList>
    </citation>
    <scope>NUCLEOTIDE SEQUENCE</scope>
    <source>
        <tissue evidence="1">Shoot tissue taken approximately 20 cm above the soil surface</tissue>
    </source>
</reference>
<proteinExistence type="predicted"/>
<dbReference type="EMBL" id="GBRH01243797">
    <property type="protein sequence ID" value="JAD54098.1"/>
    <property type="molecule type" value="Transcribed_RNA"/>
</dbReference>
<reference evidence="1" key="1">
    <citation type="submission" date="2014-09" db="EMBL/GenBank/DDBJ databases">
        <authorList>
            <person name="Magalhaes I.L.F."/>
            <person name="Oliveira U."/>
            <person name="Santos F.R."/>
            <person name="Vidigal T.H.D.A."/>
            <person name="Brescovit A.D."/>
            <person name="Santos A.J."/>
        </authorList>
    </citation>
    <scope>NUCLEOTIDE SEQUENCE</scope>
    <source>
        <tissue evidence="1">Shoot tissue taken approximately 20 cm above the soil surface</tissue>
    </source>
</reference>